<dbReference type="PANTHER" id="PTHR11857">
    <property type="entry name" value="ODORANT BINDING PROTEIN-RELATED"/>
    <property type="match status" value="1"/>
</dbReference>
<dbReference type="InterPro" id="IPR006170">
    <property type="entry name" value="PBP/GOBP"/>
</dbReference>
<organism evidence="3 4">
    <name type="scientific">Galleria mellonella</name>
    <name type="common">Greater wax moth</name>
    <dbReference type="NCBI Taxonomy" id="7137"/>
    <lineage>
        <taxon>Eukaryota</taxon>
        <taxon>Metazoa</taxon>
        <taxon>Ecdysozoa</taxon>
        <taxon>Arthropoda</taxon>
        <taxon>Hexapoda</taxon>
        <taxon>Insecta</taxon>
        <taxon>Pterygota</taxon>
        <taxon>Neoptera</taxon>
        <taxon>Endopterygota</taxon>
        <taxon>Lepidoptera</taxon>
        <taxon>Glossata</taxon>
        <taxon>Ditrysia</taxon>
        <taxon>Pyraloidea</taxon>
        <taxon>Pyralidae</taxon>
        <taxon>Galleriinae</taxon>
        <taxon>Galleria</taxon>
    </lineage>
</organism>
<evidence type="ECO:0000256" key="2">
    <source>
        <dbReference type="SAM" id="SignalP"/>
    </source>
</evidence>
<keyword evidence="1 2" id="KW-0732">Signal</keyword>
<accession>A0A6J3BZK9</accession>
<dbReference type="GO" id="GO:0005549">
    <property type="term" value="F:odorant binding"/>
    <property type="evidence" value="ECO:0007669"/>
    <property type="project" value="InterPro"/>
</dbReference>
<sequence length="160" mass="18316">MFQYFWQIVNMFTTLLFLSCSLLAVYARTPEEVKTWFMQQGMLCNNEHPITPEQMVMLQRHKIPESENVKCLLACVYKKAQWLTNSGTFDVDKAKDLAKEEFANDATKLENANKLFDECKSVNDKPAADGAAGCDRSFLISHCLIENSPKFGFDLQHVHL</sequence>
<dbReference type="GO" id="GO:0005615">
    <property type="term" value="C:extracellular space"/>
    <property type="evidence" value="ECO:0007669"/>
    <property type="project" value="TreeGrafter"/>
</dbReference>
<evidence type="ECO:0000313" key="4">
    <source>
        <dbReference type="RefSeq" id="XP_031766898.2"/>
    </source>
</evidence>
<dbReference type="Pfam" id="PF01395">
    <property type="entry name" value="PBP_GOBP"/>
    <property type="match status" value="1"/>
</dbReference>
<dbReference type="InterPro" id="IPR036728">
    <property type="entry name" value="PBP_GOBP_sf"/>
</dbReference>
<dbReference type="FunCoup" id="A0A6J3BZK9">
    <property type="interactions" value="66"/>
</dbReference>
<feature type="signal peptide" evidence="2">
    <location>
        <begin position="1"/>
        <end position="27"/>
    </location>
</feature>
<dbReference type="RefSeq" id="XP_031766898.2">
    <property type="nucleotide sequence ID" value="XM_031911038.2"/>
</dbReference>
<keyword evidence="3" id="KW-1185">Reference proteome</keyword>
<dbReference type="AlphaFoldDB" id="A0A6J3BZK9"/>
<dbReference type="InParanoid" id="A0A6J3BZK9"/>
<dbReference type="KEGG" id="gmw:113513065"/>
<dbReference type="SMART" id="SM00708">
    <property type="entry name" value="PhBP"/>
    <property type="match status" value="1"/>
</dbReference>
<dbReference type="GO" id="GO:0007608">
    <property type="term" value="P:sensory perception of smell"/>
    <property type="evidence" value="ECO:0007669"/>
    <property type="project" value="TreeGrafter"/>
</dbReference>
<gene>
    <name evidence="4" type="primary">LOC113513065</name>
</gene>
<feature type="chain" id="PRO_5045944380" evidence="2">
    <location>
        <begin position="28"/>
        <end position="160"/>
    </location>
</feature>
<dbReference type="CDD" id="cd23992">
    <property type="entry name" value="PBP_GOBP"/>
    <property type="match status" value="1"/>
</dbReference>
<dbReference type="Gene3D" id="1.10.238.20">
    <property type="entry name" value="Pheromone/general odorant binding protein domain"/>
    <property type="match status" value="1"/>
</dbReference>
<name>A0A6J3BZK9_GALME</name>
<reference evidence="4" key="1">
    <citation type="submission" date="2025-08" db="UniProtKB">
        <authorList>
            <consortium name="RefSeq"/>
        </authorList>
    </citation>
    <scope>IDENTIFICATION</scope>
    <source>
        <tissue evidence="4">Whole larvae</tissue>
    </source>
</reference>
<evidence type="ECO:0000313" key="3">
    <source>
        <dbReference type="Proteomes" id="UP001652740"/>
    </source>
</evidence>
<dbReference type="SUPFAM" id="SSF47565">
    <property type="entry name" value="Insect pheromone/odorant-binding proteins"/>
    <property type="match status" value="1"/>
</dbReference>
<proteinExistence type="predicted"/>
<protein>
    <submittedName>
        <fullName evidence="4">Uncharacterized protein LOC113513065</fullName>
    </submittedName>
</protein>
<evidence type="ECO:0000256" key="1">
    <source>
        <dbReference type="ARBA" id="ARBA00022729"/>
    </source>
</evidence>
<dbReference type="GeneID" id="113513065"/>
<dbReference type="Proteomes" id="UP001652740">
    <property type="component" value="Unplaced"/>
</dbReference>